<dbReference type="Proteomes" id="UP000248054">
    <property type="component" value="Unassembled WGS sequence"/>
</dbReference>
<dbReference type="Pfam" id="PF23019">
    <property type="entry name" value="DUF7033"/>
    <property type="match status" value="1"/>
</dbReference>
<dbReference type="CDD" id="cd10931">
    <property type="entry name" value="CE4_u7"/>
    <property type="match status" value="1"/>
</dbReference>
<accession>A0A2V4X5W9</accession>
<comment type="caution">
    <text evidence="2">The sequence shown here is derived from an EMBL/GenBank/DDBJ whole genome shotgun (WGS) entry which is preliminary data.</text>
</comment>
<dbReference type="RefSeq" id="WP_110476072.1">
    <property type="nucleotide sequence ID" value="NZ_BMWQ01000005.1"/>
</dbReference>
<evidence type="ECO:0000313" key="2">
    <source>
        <dbReference type="EMBL" id="PYE80499.1"/>
    </source>
</evidence>
<reference evidence="2 3" key="1">
    <citation type="submission" date="2018-06" db="EMBL/GenBank/DDBJ databases">
        <title>Genomic Encyclopedia of Type Strains, Phase III (KMG-III): the genomes of soil and plant-associated and newly described type strains.</title>
        <authorList>
            <person name="Whitman W."/>
        </authorList>
    </citation>
    <scope>NUCLEOTIDE SEQUENCE [LARGE SCALE GENOMIC DNA]</scope>
    <source>
        <strain evidence="2 3">CECT 7945</strain>
    </source>
</reference>
<gene>
    <name evidence="2" type="ORF">DFQ11_10596</name>
</gene>
<protein>
    <recommendedName>
        <fullName evidence="1">DUF7033 domain-containing protein</fullName>
    </recommendedName>
</protein>
<evidence type="ECO:0000313" key="3">
    <source>
        <dbReference type="Proteomes" id="UP000248054"/>
    </source>
</evidence>
<feature type="domain" description="DUF7033" evidence="1">
    <location>
        <begin position="95"/>
        <end position="183"/>
    </location>
</feature>
<name>A0A2V4X5W9_9FLAO</name>
<dbReference type="AlphaFoldDB" id="A0A2V4X5W9"/>
<dbReference type="OrthoDB" id="5573484at2"/>
<evidence type="ECO:0000259" key="1">
    <source>
        <dbReference type="Pfam" id="PF23019"/>
    </source>
</evidence>
<sequence length="431" mass="50986">MLLVYTHKITPRVTYTFKHICKRILGIEVRFTSKVEDFIAHESLKMSYAKSPLSSELFVRSHDLLFETGLSDIEVNVQQWDHTKGFFSTNDRSDLPFDIFAASFYLLSRYEEYLPHVNDAYGRFSAAESLAYEHKFLNQPVVDIWAYKLKAVLQNRFPNYEFVDRKYKVLPVIDVPMAYYFKYKGLLRTIGGTLNDLRRLKLKQLYFRYLVLMGFKRDPYDTFRWIIRKQKKYDFKFMVLFLVGDYSTYDKNININKKEFVSLIKSVADYCKVGLKASYFSMEDISVLKKEKLKMESLTHSNLKAVRNSFSKLNLPQSYRNFVELEIDEDFSMGYIDTLGFRAGTCTPFQFYDLDFEVQTPLKINPYQCLDFALLKYNSQLDKTEHLQKLIDEVKAVNGTFIPIFHNYTFSDSYRWKGFRSLFNLILESTK</sequence>
<organism evidence="2 3">
    <name type="scientific">Winogradskyella epiphytica</name>
    <dbReference type="NCBI Taxonomy" id="262005"/>
    <lineage>
        <taxon>Bacteria</taxon>
        <taxon>Pseudomonadati</taxon>
        <taxon>Bacteroidota</taxon>
        <taxon>Flavobacteriia</taxon>
        <taxon>Flavobacteriales</taxon>
        <taxon>Flavobacteriaceae</taxon>
        <taxon>Winogradskyella</taxon>
    </lineage>
</organism>
<proteinExistence type="predicted"/>
<keyword evidence="3" id="KW-1185">Reference proteome</keyword>
<dbReference type="EMBL" id="QJTD01000005">
    <property type="protein sequence ID" value="PYE80499.1"/>
    <property type="molecule type" value="Genomic_DNA"/>
</dbReference>
<dbReference type="InterPro" id="IPR054297">
    <property type="entry name" value="DUF7033"/>
</dbReference>